<name>A0AAV2PBK5_9HYME</name>
<protein>
    <submittedName>
        <fullName evidence="1">Uncharacterized protein</fullName>
    </submittedName>
</protein>
<dbReference type="Proteomes" id="UP001497644">
    <property type="component" value="Chromosome 9"/>
</dbReference>
<proteinExistence type="predicted"/>
<organism evidence="1 2">
    <name type="scientific">Lasius platythorax</name>
    <dbReference type="NCBI Taxonomy" id="488582"/>
    <lineage>
        <taxon>Eukaryota</taxon>
        <taxon>Metazoa</taxon>
        <taxon>Ecdysozoa</taxon>
        <taxon>Arthropoda</taxon>
        <taxon>Hexapoda</taxon>
        <taxon>Insecta</taxon>
        <taxon>Pterygota</taxon>
        <taxon>Neoptera</taxon>
        <taxon>Endopterygota</taxon>
        <taxon>Hymenoptera</taxon>
        <taxon>Apocrita</taxon>
        <taxon>Aculeata</taxon>
        <taxon>Formicoidea</taxon>
        <taxon>Formicidae</taxon>
        <taxon>Formicinae</taxon>
        <taxon>Lasius</taxon>
        <taxon>Lasius</taxon>
    </lineage>
</organism>
<reference evidence="1" key="1">
    <citation type="submission" date="2024-04" db="EMBL/GenBank/DDBJ databases">
        <authorList>
            <consortium name="Molecular Ecology Group"/>
        </authorList>
    </citation>
    <scope>NUCLEOTIDE SEQUENCE</scope>
</reference>
<evidence type="ECO:0000313" key="1">
    <source>
        <dbReference type="EMBL" id="CAL1688990.1"/>
    </source>
</evidence>
<sequence length="118" mass="13487">MRPCRCDRRSVSARRGCTKQQKAGFNDAFSQRYNNETYTGDVTAGSIAFGMYVRSFVQFRFNKSLRSASGHAVVLLISERYTKLGVQINSIAHEEKQTQRDRVEMNARKCIELVFAPQ</sequence>
<accession>A0AAV2PBK5</accession>
<evidence type="ECO:0000313" key="2">
    <source>
        <dbReference type="Proteomes" id="UP001497644"/>
    </source>
</evidence>
<dbReference type="AlphaFoldDB" id="A0AAV2PBK5"/>
<keyword evidence="2" id="KW-1185">Reference proteome</keyword>
<dbReference type="EMBL" id="OZ034832">
    <property type="protein sequence ID" value="CAL1688990.1"/>
    <property type="molecule type" value="Genomic_DNA"/>
</dbReference>
<gene>
    <name evidence="1" type="ORF">LPLAT_LOCUS13997</name>
</gene>